<evidence type="ECO:0000313" key="3">
    <source>
        <dbReference type="Proteomes" id="UP001597120"/>
    </source>
</evidence>
<feature type="non-terminal residue" evidence="2">
    <location>
        <position position="1"/>
    </location>
</feature>
<gene>
    <name evidence="2" type="ORF">ACFQ03_12105</name>
</gene>
<dbReference type="Pfam" id="PF00480">
    <property type="entry name" value="ROK"/>
    <property type="match status" value="1"/>
</dbReference>
<comment type="caution">
    <text evidence="2">The sequence shown here is derived from an EMBL/GenBank/DDBJ whole genome shotgun (WGS) entry which is preliminary data.</text>
</comment>
<dbReference type="EMBL" id="JBHTIU010000039">
    <property type="protein sequence ID" value="MFD0869895.1"/>
    <property type="molecule type" value="Genomic_DNA"/>
</dbReference>
<dbReference type="Gene3D" id="3.30.420.40">
    <property type="match status" value="1"/>
</dbReference>
<name>A0ABW3D8S4_9BACL</name>
<evidence type="ECO:0000313" key="2">
    <source>
        <dbReference type="EMBL" id="MFD0869895.1"/>
    </source>
</evidence>
<reference evidence="3" key="1">
    <citation type="journal article" date="2019" name="Int. J. Syst. Evol. Microbiol.">
        <title>The Global Catalogue of Microorganisms (GCM) 10K type strain sequencing project: providing services to taxonomists for standard genome sequencing and annotation.</title>
        <authorList>
            <consortium name="The Broad Institute Genomics Platform"/>
            <consortium name="The Broad Institute Genome Sequencing Center for Infectious Disease"/>
            <person name="Wu L."/>
            <person name="Ma J."/>
        </authorList>
    </citation>
    <scope>NUCLEOTIDE SEQUENCE [LARGE SCALE GENOMIC DNA]</scope>
    <source>
        <strain evidence="3">CCUG 57263</strain>
    </source>
</reference>
<accession>A0ABW3D8S4</accession>
<evidence type="ECO:0000256" key="1">
    <source>
        <dbReference type="ARBA" id="ARBA00006479"/>
    </source>
</evidence>
<comment type="similarity">
    <text evidence="1">Belongs to the ROK (NagC/XylR) family.</text>
</comment>
<sequence length="67" mass="7191">FNPDCIVIGGGVSRVGDDLFSPVRRKTVSLVMEPYRDTFRIVPASLGDDVGVVGAATLCFTMSENNQ</sequence>
<protein>
    <submittedName>
        <fullName evidence="2">ROK family protein</fullName>
    </submittedName>
</protein>
<dbReference type="InterPro" id="IPR043129">
    <property type="entry name" value="ATPase_NBD"/>
</dbReference>
<dbReference type="CDD" id="cd23763">
    <property type="entry name" value="ASKHA_ATPase_ROK"/>
    <property type="match status" value="1"/>
</dbReference>
<dbReference type="Proteomes" id="UP001597120">
    <property type="component" value="Unassembled WGS sequence"/>
</dbReference>
<dbReference type="RefSeq" id="WP_379288361.1">
    <property type="nucleotide sequence ID" value="NZ_JBHTIU010000039.1"/>
</dbReference>
<dbReference type="InterPro" id="IPR000600">
    <property type="entry name" value="ROK"/>
</dbReference>
<organism evidence="2 3">
    <name type="scientific">Paenibacillus residui</name>
    <dbReference type="NCBI Taxonomy" id="629724"/>
    <lineage>
        <taxon>Bacteria</taxon>
        <taxon>Bacillati</taxon>
        <taxon>Bacillota</taxon>
        <taxon>Bacilli</taxon>
        <taxon>Bacillales</taxon>
        <taxon>Paenibacillaceae</taxon>
        <taxon>Paenibacillus</taxon>
    </lineage>
</organism>
<dbReference type="SUPFAM" id="SSF53067">
    <property type="entry name" value="Actin-like ATPase domain"/>
    <property type="match status" value="1"/>
</dbReference>
<proteinExistence type="inferred from homology"/>
<keyword evidence="3" id="KW-1185">Reference proteome</keyword>